<reference evidence="1 2" key="1">
    <citation type="submission" date="2018-06" db="EMBL/GenBank/DDBJ databases">
        <title>Genomic Encyclopedia of Type Strains, Phase IV (KMG-IV): sequencing the most valuable type-strain genomes for metagenomic binning, comparative biology and taxonomic classification.</title>
        <authorList>
            <person name="Goeker M."/>
        </authorList>
    </citation>
    <scope>NUCLEOTIDE SEQUENCE [LARGE SCALE GENOMIC DNA]</scope>
    <source>
        <strain evidence="1 2">DSM 24875</strain>
    </source>
</reference>
<dbReference type="RefSeq" id="WP_113891538.1">
    <property type="nucleotide sequence ID" value="NZ_QNRK01000030.1"/>
</dbReference>
<dbReference type="Gene3D" id="3.40.50.1820">
    <property type="entry name" value="alpha/beta hydrolase"/>
    <property type="match status" value="1"/>
</dbReference>
<dbReference type="InterPro" id="IPR029058">
    <property type="entry name" value="AB_hydrolase_fold"/>
</dbReference>
<dbReference type="Proteomes" id="UP000253529">
    <property type="component" value="Unassembled WGS sequence"/>
</dbReference>
<dbReference type="AlphaFoldDB" id="A0A366EVQ4"/>
<accession>A0A366EVQ4</accession>
<dbReference type="GO" id="GO:0016787">
    <property type="term" value="F:hydrolase activity"/>
    <property type="evidence" value="ECO:0007669"/>
    <property type="project" value="InterPro"/>
</dbReference>
<dbReference type="InterPro" id="IPR010662">
    <property type="entry name" value="RBBP9/YdeN"/>
</dbReference>
<evidence type="ECO:0008006" key="3">
    <source>
        <dbReference type="Google" id="ProtNLM"/>
    </source>
</evidence>
<keyword evidence="2" id="KW-1185">Reference proteome</keyword>
<organism evidence="1 2">
    <name type="scientific">Roseiarcus fermentans</name>
    <dbReference type="NCBI Taxonomy" id="1473586"/>
    <lineage>
        <taxon>Bacteria</taxon>
        <taxon>Pseudomonadati</taxon>
        <taxon>Pseudomonadota</taxon>
        <taxon>Alphaproteobacteria</taxon>
        <taxon>Hyphomicrobiales</taxon>
        <taxon>Roseiarcaceae</taxon>
        <taxon>Roseiarcus</taxon>
    </lineage>
</organism>
<proteinExistence type="predicted"/>
<dbReference type="Pfam" id="PF06821">
    <property type="entry name" value="Ser_hydrolase"/>
    <property type="match status" value="1"/>
</dbReference>
<evidence type="ECO:0000313" key="2">
    <source>
        <dbReference type="Proteomes" id="UP000253529"/>
    </source>
</evidence>
<sequence length="181" mass="18330">MRISDFNVLIVPNLGGAGPDDWPSRWLAKLSTARIVMPADPRSPNASAWSGAVAEAAGGATRPILFVGHGLGAAAIASAAFGLGGADVRGAFLVAPPDPAGLGRIAGGGWSLPRAPLPWPSVVVASRNHADSDYRVSAELAAHWGAELIDAGDAGGLDAESGHGPWPEGLMRLAGFIKTLS</sequence>
<dbReference type="EMBL" id="QNRK01000030">
    <property type="protein sequence ID" value="RBP06467.1"/>
    <property type="molecule type" value="Genomic_DNA"/>
</dbReference>
<evidence type="ECO:0000313" key="1">
    <source>
        <dbReference type="EMBL" id="RBP06467.1"/>
    </source>
</evidence>
<gene>
    <name evidence="1" type="ORF">DFR50_13024</name>
</gene>
<dbReference type="SUPFAM" id="SSF53474">
    <property type="entry name" value="alpha/beta-Hydrolases"/>
    <property type="match status" value="1"/>
</dbReference>
<comment type="caution">
    <text evidence="1">The sequence shown here is derived from an EMBL/GenBank/DDBJ whole genome shotgun (WGS) entry which is preliminary data.</text>
</comment>
<dbReference type="OrthoDB" id="9804993at2"/>
<name>A0A366EVQ4_9HYPH</name>
<protein>
    <recommendedName>
        <fullName evidence="3">Alpha/beta hydrolase</fullName>
    </recommendedName>
</protein>